<accession>X1RHJ5</accession>
<name>X1RHJ5_9ZZZZ</name>
<reference evidence="1" key="1">
    <citation type="journal article" date="2014" name="Front. Microbiol.">
        <title>High frequency of phylogenetically diverse reductive dehalogenase-homologous genes in deep subseafloor sedimentary metagenomes.</title>
        <authorList>
            <person name="Kawai M."/>
            <person name="Futagami T."/>
            <person name="Toyoda A."/>
            <person name="Takaki Y."/>
            <person name="Nishi S."/>
            <person name="Hori S."/>
            <person name="Arai W."/>
            <person name="Tsubouchi T."/>
            <person name="Morono Y."/>
            <person name="Uchiyama I."/>
            <person name="Ito T."/>
            <person name="Fujiyama A."/>
            <person name="Inagaki F."/>
            <person name="Takami H."/>
        </authorList>
    </citation>
    <scope>NUCLEOTIDE SEQUENCE</scope>
    <source>
        <strain evidence="1">Expedition CK06-06</strain>
    </source>
</reference>
<comment type="caution">
    <text evidence="1">The sequence shown here is derived from an EMBL/GenBank/DDBJ whole genome shotgun (WGS) entry which is preliminary data.</text>
</comment>
<gene>
    <name evidence="1" type="ORF">S12H4_05190</name>
</gene>
<dbReference type="AlphaFoldDB" id="X1RHJ5"/>
<proteinExistence type="predicted"/>
<organism evidence="1">
    <name type="scientific">marine sediment metagenome</name>
    <dbReference type="NCBI Taxonomy" id="412755"/>
    <lineage>
        <taxon>unclassified sequences</taxon>
        <taxon>metagenomes</taxon>
        <taxon>ecological metagenomes</taxon>
    </lineage>
</organism>
<evidence type="ECO:0000313" key="1">
    <source>
        <dbReference type="EMBL" id="GAI62625.1"/>
    </source>
</evidence>
<sequence length="59" mass="6940">MNQKEFIQLLRQMPLYGEMKAQNPLLKIGQYFTVLKEWYQKVEEQLDEKTGSFGVSDAV</sequence>
<protein>
    <submittedName>
        <fullName evidence="1">Uncharacterized protein</fullName>
    </submittedName>
</protein>
<dbReference type="EMBL" id="BARW01001689">
    <property type="protein sequence ID" value="GAI62625.1"/>
    <property type="molecule type" value="Genomic_DNA"/>
</dbReference>